<evidence type="ECO:0000256" key="1">
    <source>
        <dbReference type="ARBA" id="ARBA00001947"/>
    </source>
</evidence>
<dbReference type="SUPFAM" id="SSF49265">
    <property type="entry name" value="Fibronectin type III"/>
    <property type="match status" value="1"/>
</dbReference>
<accession>A0A8K0XKR1</accession>
<keyword evidence="10" id="KW-0732">Signal</keyword>
<evidence type="ECO:0000313" key="13">
    <source>
        <dbReference type="Proteomes" id="UP000813824"/>
    </source>
</evidence>
<dbReference type="CDD" id="cd00063">
    <property type="entry name" value="FN3"/>
    <property type="match status" value="1"/>
</dbReference>
<dbReference type="AlphaFoldDB" id="A0A8K0XKR1"/>
<sequence length="485" mass="52846">MLLAILREPIFLLVAFASLTQGLRILQLPPPEARSSDKQCFATDAWPSGPGHTLLPQTTSSELRSILAEIDPKRIEAIIHKLVSFGTRHTLSSQTDPKRGIGAARDWIASEMRGFAAHARRGTKVTVTVPSYLQGPATRIPFSVNISNIITTIQGTEKSNRAYIITGHYDSRVTDIMNFTDDAPGADDDGSGVAIAMELARILATRPPPKATIMLGAVAGEEQDLFGSAFFAKQMAEAGVDVQGMFTNDIVGSSKADDGLVDAHSIRLFAQGIPSSENATQIARRTTIGGENDSPARQLARFAHEVASNDATNMQVRVVYRLDRYLRGGDHEPFLQQGFPAARFTEPNEDFAHQHQDVRVDSVTGRQFGDLPEFCDFDFIARVGRVNGAILWSLANAPGTPKNVTIDTSVLSNDSKFFWNLDETGEVAGYEVVWRATDEPFWTNVIPVGFVDTTTVNLSKDNVAFGIRAVGKNGLRSPATFPFPR</sequence>
<keyword evidence="7 10" id="KW-0378">Hydrolase</keyword>
<dbReference type="InterPro" id="IPR003961">
    <property type="entry name" value="FN3_dom"/>
</dbReference>
<evidence type="ECO:0000256" key="5">
    <source>
        <dbReference type="ARBA" id="ARBA00022670"/>
    </source>
</evidence>
<dbReference type="OrthoDB" id="10013407at2759"/>
<dbReference type="PANTHER" id="PTHR12147:SF26">
    <property type="entry name" value="PEPTIDASE M28 DOMAIN-CONTAINING PROTEIN"/>
    <property type="match status" value="1"/>
</dbReference>
<evidence type="ECO:0000313" key="12">
    <source>
        <dbReference type="EMBL" id="KAH8084349.1"/>
    </source>
</evidence>
<evidence type="ECO:0000256" key="6">
    <source>
        <dbReference type="ARBA" id="ARBA00022723"/>
    </source>
</evidence>
<dbReference type="Proteomes" id="UP000813824">
    <property type="component" value="Unassembled WGS sequence"/>
</dbReference>
<proteinExistence type="inferred from homology"/>
<keyword evidence="6 10" id="KW-0479">Metal-binding</keyword>
<evidence type="ECO:0000256" key="2">
    <source>
        <dbReference type="ARBA" id="ARBA00004613"/>
    </source>
</evidence>
<dbReference type="Gene3D" id="3.40.630.10">
    <property type="entry name" value="Zn peptidases"/>
    <property type="match status" value="1"/>
</dbReference>
<comment type="caution">
    <text evidence="12">The sequence shown here is derived from an EMBL/GenBank/DDBJ whole genome shotgun (WGS) entry which is preliminary data.</text>
</comment>
<organism evidence="12 13">
    <name type="scientific">Cristinia sonorae</name>
    <dbReference type="NCBI Taxonomy" id="1940300"/>
    <lineage>
        <taxon>Eukaryota</taxon>
        <taxon>Fungi</taxon>
        <taxon>Dikarya</taxon>
        <taxon>Basidiomycota</taxon>
        <taxon>Agaricomycotina</taxon>
        <taxon>Agaricomycetes</taxon>
        <taxon>Agaricomycetidae</taxon>
        <taxon>Agaricales</taxon>
        <taxon>Pleurotineae</taxon>
        <taxon>Stephanosporaceae</taxon>
        <taxon>Cristinia</taxon>
    </lineage>
</organism>
<comment type="subcellular location">
    <subcellularLocation>
        <location evidence="2">Secreted</location>
    </subcellularLocation>
</comment>
<feature type="chain" id="PRO_5035490346" description="Peptide hydrolase" evidence="10">
    <location>
        <begin position="23"/>
        <end position="485"/>
    </location>
</feature>
<evidence type="ECO:0000256" key="7">
    <source>
        <dbReference type="ARBA" id="ARBA00022801"/>
    </source>
</evidence>
<dbReference type="PANTHER" id="PTHR12147">
    <property type="entry name" value="METALLOPEPTIDASE M28 FAMILY MEMBER"/>
    <property type="match status" value="1"/>
</dbReference>
<comment type="cofactor">
    <cofactor evidence="1">
        <name>Zn(2+)</name>
        <dbReference type="ChEBI" id="CHEBI:29105"/>
    </cofactor>
</comment>
<keyword evidence="5 10" id="KW-0645">Protease</keyword>
<keyword evidence="8 10" id="KW-0862">Zinc</keyword>
<dbReference type="InterPro" id="IPR045175">
    <property type="entry name" value="M28_fam"/>
</dbReference>
<evidence type="ECO:0000256" key="8">
    <source>
        <dbReference type="ARBA" id="ARBA00022833"/>
    </source>
</evidence>
<evidence type="ECO:0000259" key="11">
    <source>
        <dbReference type="Pfam" id="PF04389"/>
    </source>
</evidence>
<dbReference type="InterPro" id="IPR036116">
    <property type="entry name" value="FN3_sf"/>
</dbReference>
<reference evidence="12" key="1">
    <citation type="journal article" date="2021" name="New Phytol.">
        <title>Evolutionary innovations through gain and loss of genes in the ectomycorrhizal Boletales.</title>
        <authorList>
            <person name="Wu G."/>
            <person name="Miyauchi S."/>
            <person name="Morin E."/>
            <person name="Kuo A."/>
            <person name="Drula E."/>
            <person name="Varga T."/>
            <person name="Kohler A."/>
            <person name="Feng B."/>
            <person name="Cao Y."/>
            <person name="Lipzen A."/>
            <person name="Daum C."/>
            <person name="Hundley H."/>
            <person name="Pangilinan J."/>
            <person name="Johnson J."/>
            <person name="Barry K."/>
            <person name="LaButti K."/>
            <person name="Ng V."/>
            <person name="Ahrendt S."/>
            <person name="Min B."/>
            <person name="Choi I.G."/>
            <person name="Park H."/>
            <person name="Plett J.M."/>
            <person name="Magnuson J."/>
            <person name="Spatafora J.W."/>
            <person name="Nagy L.G."/>
            <person name="Henrissat B."/>
            <person name="Grigoriev I.V."/>
            <person name="Yang Z.L."/>
            <person name="Xu J."/>
            <person name="Martin F.M."/>
        </authorList>
    </citation>
    <scope>NUCLEOTIDE SEQUENCE</scope>
    <source>
        <strain evidence="12">KKN 215</strain>
    </source>
</reference>
<comment type="similarity">
    <text evidence="3">Belongs to the peptidase M28 family. M28B subfamily.</text>
</comment>
<name>A0A8K0XKR1_9AGAR</name>
<dbReference type="SUPFAM" id="SSF53187">
    <property type="entry name" value="Zn-dependent exopeptidases"/>
    <property type="match status" value="1"/>
</dbReference>
<feature type="domain" description="Peptidase M28" evidence="11">
    <location>
        <begin position="148"/>
        <end position="357"/>
    </location>
</feature>
<dbReference type="InterPro" id="IPR007484">
    <property type="entry name" value="Peptidase_M28"/>
</dbReference>
<keyword evidence="13" id="KW-1185">Reference proteome</keyword>
<dbReference type="GO" id="GO:0046872">
    <property type="term" value="F:metal ion binding"/>
    <property type="evidence" value="ECO:0007669"/>
    <property type="project" value="UniProtKB-KW"/>
</dbReference>
<evidence type="ECO:0000256" key="10">
    <source>
        <dbReference type="RuleBase" id="RU361240"/>
    </source>
</evidence>
<dbReference type="EC" id="3.4.-.-" evidence="10"/>
<dbReference type="GO" id="GO:0008235">
    <property type="term" value="F:metalloexopeptidase activity"/>
    <property type="evidence" value="ECO:0007669"/>
    <property type="project" value="InterPro"/>
</dbReference>
<evidence type="ECO:0000256" key="4">
    <source>
        <dbReference type="ARBA" id="ARBA00022525"/>
    </source>
</evidence>
<dbReference type="GO" id="GO:0005576">
    <property type="term" value="C:extracellular region"/>
    <property type="evidence" value="ECO:0007669"/>
    <property type="project" value="UniProtKB-SubCell"/>
</dbReference>
<dbReference type="GO" id="GO:0006508">
    <property type="term" value="P:proteolysis"/>
    <property type="evidence" value="ECO:0007669"/>
    <property type="project" value="UniProtKB-KW"/>
</dbReference>
<keyword evidence="9" id="KW-0482">Metalloprotease</keyword>
<keyword evidence="4" id="KW-0964">Secreted</keyword>
<evidence type="ECO:0000256" key="9">
    <source>
        <dbReference type="ARBA" id="ARBA00023049"/>
    </source>
</evidence>
<dbReference type="EMBL" id="JAEVFJ010000046">
    <property type="protein sequence ID" value="KAH8084349.1"/>
    <property type="molecule type" value="Genomic_DNA"/>
</dbReference>
<feature type="signal peptide" evidence="10">
    <location>
        <begin position="1"/>
        <end position="22"/>
    </location>
</feature>
<gene>
    <name evidence="12" type="ORF">BXZ70DRAFT_1012033</name>
</gene>
<evidence type="ECO:0000256" key="3">
    <source>
        <dbReference type="ARBA" id="ARBA00005634"/>
    </source>
</evidence>
<protein>
    <recommendedName>
        <fullName evidence="10">Peptide hydrolase</fullName>
        <ecNumber evidence="10">3.4.-.-</ecNumber>
    </recommendedName>
</protein>
<dbReference type="Pfam" id="PF04389">
    <property type="entry name" value="Peptidase_M28"/>
    <property type="match status" value="1"/>
</dbReference>